<organism evidence="1 2">
    <name type="scientific">Faecalibacterium wellingii</name>
    <dbReference type="NCBI Taxonomy" id="2929491"/>
    <lineage>
        <taxon>Bacteria</taxon>
        <taxon>Bacillati</taxon>
        <taxon>Bacillota</taxon>
        <taxon>Clostridia</taxon>
        <taxon>Eubacteriales</taxon>
        <taxon>Oscillospiraceae</taxon>
        <taxon>Faecalibacterium</taxon>
    </lineage>
</organism>
<evidence type="ECO:0000313" key="2">
    <source>
        <dbReference type="Proteomes" id="UP001373196"/>
    </source>
</evidence>
<evidence type="ECO:0008006" key="3">
    <source>
        <dbReference type="Google" id="ProtNLM"/>
    </source>
</evidence>
<name>A0AB35Y7F2_9FIRM</name>
<dbReference type="Proteomes" id="UP001373196">
    <property type="component" value="Unassembled WGS sequence"/>
</dbReference>
<protein>
    <recommendedName>
        <fullName evidence="3">DegT/DnrJ/EryC1/StrS aminotransferase family protein</fullName>
    </recommendedName>
</protein>
<dbReference type="EMBL" id="JBBFGL010000002">
    <property type="protein sequence ID" value="MEJ5195254.1"/>
    <property type="molecule type" value="Genomic_DNA"/>
</dbReference>
<proteinExistence type="predicted"/>
<gene>
    <name evidence="1" type="ORF">WF834_03525</name>
</gene>
<dbReference type="Gene3D" id="3.90.1150.10">
    <property type="entry name" value="Aspartate Aminotransferase, domain 1"/>
    <property type="match status" value="1"/>
</dbReference>
<dbReference type="AlphaFoldDB" id="A0AB35Y7F2"/>
<accession>A0AB35Y7F2</accession>
<dbReference type="SUPFAM" id="SSF53383">
    <property type="entry name" value="PLP-dependent transferases"/>
    <property type="match status" value="1"/>
</dbReference>
<dbReference type="InterPro" id="IPR015422">
    <property type="entry name" value="PyrdxlP-dep_Trfase_small"/>
</dbReference>
<comment type="caution">
    <text evidence="1">The sequence shown here is derived from an EMBL/GenBank/DDBJ whole genome shotgun (WGS) entry which is preliminary data.</text>
</comment>
<dbReference type="InterPro" id="IPR015424">
    <property type="entry name" value="PyrdxlP-dep_Trfase"/>
</dbReference>
<reference evidence="1" key="1">
    <citation type="submission" date="2024-03" db="EMBL/GenBank/DDBJ databases">
        <authorList>
            <person name="Plomp N."/>
            <person name="Harmsen H.J."/>
        </authorList>
    </citation>
    <scope>NUCLEOTIDE SEQUENCE</scope>
    <source>
        <strain evidence="1">HTF-128</strain>
    </source>
</reference>
<dbReference type="RefSeq" id="WP_339394914.1">
    <property type="nucleotide sequence ID" value="NZ_JBBFGL010000002.1"/>
</dbReference>
<sequence>MKEIGGFLEWETYSGAEYHQEALALNSARNALRFLLRARKIRSIWLPRLLCEVIEEACRAENVEIRYYPVDASLRPVFLPEIARTEWVYLINYYGQYQKSEICEWAEQFHLILDNVQAFYTKPLDGLDTVYTCRKFFGVPDGAYLYTESVLPEELEQDSSCTRLEYLMGRFEHSANAFYGAYQQHEEQIGTLPIRWMSKGTHNLLRTIDYERAKHARENNFAYLHKGFGAVNRLNVRLPEGPYMYPLWLQNGAEIRKRLQTEKIYIPILWPNVLKSLPETEAEHQLAENILPLPVDQRYTENDMKRVLQAVFNCMEETRK</sequence>
<evidence type="ECO:0000313" key="1">
    <source>
        <dbReference type="EMBL" id="MEJ5195254.1"/>
    </source>
</evidence>